<evidence type="ECO:0000256" key="5">
    <source>
        <dbReference type="ARBA" id="ARBA00023002"/>
    </source>
</evidence>
<dbReference type="SUPFAM" id="SSF53720">
    <property type="entry name" value="ALDH-like"/>
    <property type="match status" value="1"/>
</dbReference>
<dbReference type="Gene3D" id="3.40.309.10">
    <property type="entry name" value="Aldehyde Dehydrogenase, Chain A, domain 2"/>
    <property type="match status" value="1"/>
</dbReference>
<comment type="pathway">
    <text evidence="2">Lipid metabolism; fatty acid reduction for biolumincescence.</text>
</comment>
<dbReference type="EC" id="1.2.1.50" evidence="8"/>
<dbReference type="InterPro" id="IPR008670">
    <property type="entry name" value="CoA_reduct_LuxC"/>
</dbReference>
<evidence type="ECO:0000256" key="2">
    <source>
        <dbReference type="ARBA" id="ARBA00004908"/>
    </source>
</evidence>
<dbReference type="RefSeq" id="WP_201630318.1">
    <property type="nucleotide sequence ID" value="NZ_JAEQNB010000001.1"/>
</dbReference>
<keyword evidence="5 8" id="KW-0560">Oxidoreductase</keyword>
<dbReference type="InterPro" id="IPR016162">
    <property type="entry name" value="Ald_DH_N"/>
</dbReference>
<dbReference type="InterPro" id="IPR016161">
    <property type="entry name" value="Ald_DH/histidinol_DH"/>
</dbReference>
<gene>
    <name evidence="9" type="ORF">JJB07_00770</name>
</gene>
<dbReference type="Pfam" id="PF05893">
    <property type="entry name" value="LuxC"/>
    <property type="match status" value="1"/>
</dbReference>
<protein>
    <recommendedName>
        <fullName evidence="8">Acyl-CoA reductase</fullName>
        <ecNumber evidence="8">1.2.1.50</ecNumber>
    </recommendedName>
</protein>
<sequence>MIAAFHVPSGISFAEYEEREIQTEQGTVTLQFPVLTPANIHEIAERVRQGRAQGLARWSTEQIVTLIDEAVHLWLNPSYEKRRLAESLLPVLTGYDAEMIRLELKRFLRNFRRKELHRFLAEELDDPAVLDGFRPRKSGGQSRAFGPELLVQIFSGNVPGLPIWSLVMGLLTKSGTIGKTSSAEPLMAAFFAQSLVEVCPEIGEAIAILPWRGGTVDLEKAAYEQADVIIVYGSDETVEQVRTQAGAGKVVVGYGHKISFAMIGREALTADRYQETIHRLAEDVAIYDQQSCLAPQTLFVEQGGVVGPRQVAQLLGAELERYQKKRPRATVSEEEALAIRRLRSEVELAEMGGEEVALFASETGTDWTVTYREKPTFAGSTLNRTVQVSACHSVEETLPLLRPYQRYLQSVGLAVGPQRLFELANLLGEAGVNRVTAIGQMTRAAAGWHHDGRYNLLDLLRWTDIEARVELDSERYDPDVE</sequence>
<keyword evidence="10" id="KW-1185">Reference proteome</keyword>
<evidence type="ECO:0000256" key="4">
    <source>
        <dbReference type="ARBA" id="ARBA00022857"/>
    </source>
</evidence>
<evidence type="ECO:0000256" key="1">
    <source>
        <dbReference type="ARBA" id="ARBA00003277"/>
    </source>
</evidence>
<evidence type="ECO:0000256" key="3">
    <source>
        <dbReference type="ARBA" id="ARBA00010915"/>
    </source>
</evidence>
<comment type="similarity">
    <text evidence="3 8">Belongs to the LuxC family.</text>
</comment>
<evidence type="ECO:0000313" key="9">
    <source>
        <dbReference type="EMBL" id="MBL0385164.1"/>
    </source>
</evidence>
<proteinExistence type="inferred from homology"/>
<name>A0ABS1J4G1_9BACL</name>
<organism evidence="9 10">
    <name type="scientific">Tumebacillus amylolyticus</name>
    <dbReference type="NCBI Taxonomy" id="2801339"/>
    <lineage>
        <taxon>Bacteria</taxon>
        <taxon>Bacillati</taxon>
        <taxon>Bacillota</taxon>
        <taxon>Bacilli</taxon>
        <taxon>Bacillales</taxon>
        <taxon>Alicyclobacillaceae</taxon>
        <taxon>Tumebacillus</taxon>
    </lineage>
</organism>
<evidence type="ECO:0000256" key="7">
    <source>
        <dbReference type="ARBA" id="ARBA00049412"/>
    </source>
</evidence>
<comment type="function">
    <text evidence="1">LuxC is the fatty acid reductase enzyme responsible for synthesis of the aldehyde substrate for the luminescent reaction catalyzed by luciferase.</text>
</comment>
<dbReference type="Gene3D" id="3.40.605.10">
    <property type="entry name" value="Aldehyde Dehydrogenase, Chain A, domain 1"/>
    <property type="match status" value="1"/>
</dbReference>
<dbReference type="EMBL" id="JAEQNB010000001">
    <property type="protein sequence ID" value="MBL0385164.1"/>
    <property type="molecule type" value="Genomic_DNA"/>
</dbReference>
<keyword evidence="4 8" id="KW-0521">NADP</keyword>
<evidence type="ECO:0000256" key="6">
    <source>
        <dbReference type="ARBA" id="ARBA00023223"/>
    </source>
</evidence>
<accession>A0ABS1J4G1</accession>
<dbReference type="Proteomes" id="UP000602284">
    <property type="component" value="Unassembled WGS sequence"/>
</dbReference>
<comment type="catalytic activity">
    <reaction evidence="7 8">
        <text>a long-chain fatty aldehyde + NADP(+) + CoA = a long-chain fatty acyl-CoA + NADPH + H(+)</text>
        <dbReference type="Rhea" id="RHEA:15437"/>
        <dbReference type="ChEBI" id="CHEBI:15378"/>
        <dbReference type="ChEBI" id="CHEBI:17176"/>
        <dbReference type="ChEBI" id="CHEBI:57287"/>
        <dbReference type="ChEBI" id="CHEBI:57783"/>
        <dbReference type="ChEBI" id="CHEBI:58349"/>
        <dbReference type="ChEBI" id="CHEBI:83139"/>
        <dbReference type="EC" id="1.2.1.50"/>
    </reaction>
</comment>
<evidence type="ECO:0000256" key="8">
    <source>
        <dbReference type="PIRNR" id="PIRNR009414"/>
    </source>
</evidence>
<dbReference type="PIRSF" id="PIRSF009414">
    <property type="entry name" value="LuxC"/>
    <property type="match status" value="1"/>
</dbReference>
<evidence type="ECO:0000313" key="10">
    <source>
        <dbReference type="Proteomes" id="UP000602284"/>
    </source>
</evidence>
<dbReference type="InterPro" id="IPR016163">
    <property type="entry name" value="Ald_DH_C"/>
</dbReference>
<keyword evidence="6" id="KW-0455">Luminescence</keyword>
<reference evidence="9 10" key="1">
    <citation type="submission" date="2021-01" db="EMBL/GenBank/DDBJ databases">
        <title>Tumebacillus sp. strain ITR2 16S ribosomal RNA gene Genome sequencing and assembly.</title>
        <authorList>
            <person name="Kang M."/>
        </authorList>
    </citation>
    <scope>NUCLEOTIDE SEQUENCE [LARGE SCALE GENOMIC DNA]</scope>
    <source>
        <strain evidence="9 10">ITR2</strain>
    </source>
</reference>
<comment type="caution">
    <text evidence="9">The sequence shown here is derived from an EMBL/GenBank/DDBJ whole genome shotgun (WGS) entry which is preliminary data.</text>
</comment>
<dbReference type="CDD" id="cd07080">
    <property type="entry name" value="ALDH_Acyl-CoA-Red_LuxC"/>
    <property type="match status" value="1"/>
</dbReference>